<dbReference type="PANTHER" id="PTHR45942">
    <property type="entry name" value="PROTEIN PHOSPATASE 3 REGULATORY SUBUNIT B ALPHA ISOFORM TYPE 1"/>
    <property type="match status" value="1"/>
</dbReference>
<dbReference type="AlphaFoldDB" id="G0QPJ7"/>
<reference evidence="5 6" key="1">
    <citation type="submission" date="2011-07" db="EMBL/GenBank/DDBJ databases">
        <authorList>
            <person name="Coyne R."/>
            <person name="Brami D."/>
            <person name="Johnson J."/>
            <person name="Hostetler J."/>
            <person name="Hannick L."/>
            <person name="Clark T."/>
            <person name="Cassidy-Hanley D."/>
            <person name="Inman J."/>
        </authorList>
    </citation>
    <scope>NUCLEOTIDE SEQUENCE [LARGE SCALE GENOMIC DNA]</scope>
    <source>
        <strain evidence="5 6">G5</strain>
    </source>
</reference>
<dbReference type="PROSITE" id="PS50222">
    <property type="entry name" value="EF_HAND_2"/>
    <property type="match status" value="3"/>
</dbReference>
<sequence length="167" mass="19145">MGNTQGENPCNFTPQEMKKLYKSFKRMDKDKSGDLDIEEFLSLPELNQNPLVRRVVMIFDKNKDGSISFEEFITGLSSLYSNDEEAKLKFAFKVYDIDGDGYISNGELFQVLKMMVGNNLNDVQLQQLVDRTIIKADEDFDGRISFNEFKKMVKDLDVANKLTLSSI</sequence>
<dbReference type="Gene3D" id="1.10.238.10">
    <property type="entry name" value="EF-hand"/>
    <property type="match status" value="1"/>
</dbReference>
<feature type="domain" description="EF-hand" evidence="4">
    <location>
        <begin position="124"/>
        <end position="159"/>
    </location>
</feature>
<dbReference type="GeneID" id="14909024"/>
<evidence type="ECO:0000256" key="2">
    <source>
        <dbReference type="ARBA" id="ARBA00022737"/>
    </source>
</evidence>
<dbReference type="Proteomes" id="UP000008983">
    <property type="component" value="Unassembled WGS sequence"/>
</dbReference>
<dbReference type="PROSITE" id="PS00018">
    <property type="entry name" value="EF_HAND_1"/>
    <property type="match status" value="2"/>
</dbReference>
<dbReference type="CDD" id="cd00051">
    <property type="entry name" value="EFh"/>
    <property type="match status" value="1"/>
</dbReference>
<evidence type="ECO:0000313" key="6">
    <source>
        <dbReference type="Proteomes" id="UP000008983"/>
    </source>
</evidence>
<keyword evidence="1" id="KW-0479">Metal-binding</keyword>
<dbReference type="GO" id="GO:0005509">
    <property type="term" value="F:calcium ion binding"/>
    <property type="evidence" value="ECO:0007669"/>
    <property type="project" value="InterPro"/>
</dbReference>
<dbReference type="FunCoup" id="G0QPJ7">
    <property type="interactions" value="182"/>
</dbReference>
<organism evidence="5 6">
    <name type="scientific">Ichthyophthirius multifiliis</name>
    <name type="common">White spot disease agent</name>
    <name type="synonym">Ich</name>
    <dbReference type="NCBI Taxonomy" id="5932"/>
    <lineage>
        <taxon>Eukaryota</taxon>
        <taxon>Sar</taxon>
        <taxon>Alveolata</taxon>
        <taxon>Ciliophora</taxon>
        <taxon>Intramacronucleata</taxon>
        <taxon>Oligohymenophorea</taxon>
        <taxon>Hymenostomatida</taxon>
        <taxon>Ophryoglenina</taxon>
        <taxon>Ichthyophthirius</taxon>
    </lineage>
</organism>
<dbReference type="Pfam" id="PF13499">
    <property type="entry name" value="EF-hand_7"/>
    <property type="match status" value="2"/>
</dbReference>
<evidence type="ECO:0000256" key="3">
    <source>
        <dbReference type="ARBA" id="ARBA00022837"/>
    </source>
</evidence>
<dbReference type="InterPro" id="IPR002048">
    <property type="entry name" value="EF_hand_dom"/>
</dbReference>
<dbReference type="STRING" id="857967.G0QPJ7"/>
<keyword evidence="3" id="KW-0106">Calcium</keyword>
<dbReference type="InParanoid" id="G0QPJ7"/>
<dbReference type="OrthoDB" id="425728at2759"/>
<dbReference type="OMA" id="DTNFDRD"/>
<proteinExistence type="predicted"/>
<accession>G0QPJ7</accession>
<dbReference type="SUPFAM" id="SSF47473">
    <property type="entry name" value="EF-hand"/>
    <property type="match status" value="1"/>
</dbReference>
<dbReference type="FunFam" id="1.10.238.10:FF:000001">
    <property type="entry name" value="Calmodulin 1"/>
    <property type="match status" value="1"/>
</dbReference>
<dbReference type="InterPro" id="IPR011992">
    <property type="entry name" value="EF-hand-dom_pair"/>
</dbReference>
<keyword evidence="2" id="KW-0677">Repeat</keyword>
<protein>
    <recommendedName>
        <fullName evidence="4">EF-hand domain-containing protein</fullName>
    </recommendedName>
</protein>
<evidence type="ECO:0000313" key="5">
    <source>
        <dbReference type="EMBL" id="EGR32848.1"/>
    </source>
</evidence>
<dbReference type="SMART" id="SM00054">
    <property type="entry name" value="EFh"/>
    <property type="match status" value="4"/>
</dbReference>
<feature type="domain" description="EF-hand" evidence="4">
    <location>
        <begin position="83"/>
        <end position="118"/>
    </location>
</feature>
<feature type="domain" description="EF-hand" evidence="4">
    <location>
        <begin position="47"/>
        <end position="82"/>
    </location>
</feature>
<dbReference type="eggNOG" id="KOG0034">
    <property type="taxonomic scope" value="Eukaryota"/>
</dbReference>
<evidence type="ECO:0000256" key="1">
    <source>
        <dbReference type="ARBA" id="ARBA00022723"/>
    </source>
</evidence>
<keyword evidence="6" id="KW-1185">Reference proteome</keyword>
<dbReference type="EMBL" id="GL983563">
    <property type="protein sequence ID" value="EGR32848.1"/>
    <property type="molecule type" value="Genomic_DNA"/>
</dbReference>
<evidence type="ECO:0000259" key="4">
    <source>
        <dbReference type="PROSITE" id="PS50222"/>
    </source>
</evidence>
<name>G0QPJ7_ICHMU</name>
<dbReference type="RefSeq" id="XP_004036834.1">
    <property type="nucleotide sequence ID" value="XM_004036786.1"/>
</dbReference>
<gene>
    <name evidence="5" type="ORF">IMG5_068710</name>
</gene>
<dbReference type="InterPro" id="IPR018247">
    <property type="entry name" value="EF_Hand_1_Ca_BS"/>
</dbReference>